<evidence type="ECO:0000256" key="2">
    <source>
        <dbReference type="SAM" id="Phobius"/>
    </source>
</evidence>
<feature type="transmembrane region" description="Helical" evidence="2">
    <location>
        <begin position="121"/>
        <end position="141"/>
    </location>
</feature>
<dbReference type="RefSeq" id="WP_340289513.1">
    <property type="nucleotide sequence ID" value="NZ_JBBEOI010000009.1"/>
</dbReference>
<keyword evidence="2" id="KW-0812">Transmembrane</keyword>
<sequence length="270" mass="28375">MTPKLLLVASMTVVVMATAGGCDALPGGTPTQVPTVLPDGVPTQLPDGVPTQLPDGVPTQLPDGIPTQLPAVPAVPGLPGGEAAPTDGVAAPLPSAAPSPVASEPTGIVDDAADAVGGVPWWVWTLLVLLLLGLLAAIVALRRAKAAELEWAALWHELTGEARWLDERVVPAVQDRSLDPGTLSTRWQDGSRRFDDLDRRVWAAAEGEQRPPRRADLTGLSDGVLRLRDAVDAEVALRTSGYEEPGLYDAALAVADARDDLRRTVTDRTR</sequence>
<dbReference type="Proteomes" id="UP001595685">
    <property type="component" value="Unassembled WGS sequence"/>
</dbReference>
<evidence type="ECO:0000256" key="3">
    <source>
        <dbReference type="SAM" id="SignalP"/>
    </source>
</evidence>
<evidence type="ECO:0000313" key="4">
    <source>
        <dbReference type="EMBL" id="MFC3687617.1"/>
    </source>
</evidence>
<comment type="caution">
    <text evidence="4">The sequence shown here is derived from an EMBL/GenBank/DDBJ whole genome shotgun (WGS) entry which is preliminary data.</text>
</comment>
<keyword evidence="2" id="KW-0472">Membrane</keyword>
<evidence type="ECO:0000313" key="5">
    <source>
        <dbReference type="Proteomes" id="UP001595685"/>
    </source>
</evidence>
<accession>A0ABV7WDR4</accession>
<keyword evidence="3" id="KW-0732">Signal</keyword>
<name>A0ABV7WDR4_9MICO</name>
<proteinExistence type="predicted"/>
<gene>
    <name evidence="4" type="ORF">ACFOLH_04610</name>
</gene>
<feature type="signal peptide" evidence="3">
    <location>
        <begin position="1"/>
        <end position="19"/>
    </location>
</feature>
<keyword evidence="5" id="KW-1185">Reference proteome</keyword>
<dbReference type="PROSITE" id="PS51257">
    <property type="entry name" value="PROKAR_LIPOPROTEIN"/>
    <property type="match status" value="1"/>
</dbReference>
<reference evidence="5" key="1">
    <citation type="journal article" date="2019" name="Int. J. Syst. Evol. Microbiol.">
        <title>The Global Catalogue of Microorganisms (GCM) 10K type strain sequencing project: providing services to taxonomists for standard genome sequencing and annotation.</title>
        <authorList>
            <consortium name="The Broad Institute Genomics Platform"/>
            <consortium name="The Broad Institute Genome Sequencing Center for Infectious Disease"/>
            <person name="Wu L."/>
            <person name="Ma J."/>
        </authorList>
    </citation>
    <scope>NUCLEOTIDE SEQUENCE [LARGE SCALE GENOMIC DNA]</scope>
    <source>
        <strain evidence="5">NCAIM B.02333</strain>
    </source>
</reference>
<feature type="region of interest" description="Disordered" evidence="1">
    <location>
        <begin position="72"/>
        <end position="103"/>
    </location>
</feature>
<dbReference type="EMBL" id="JBHRWW010000002">
    <property type="protein sequence ID" value="MFC3687617.1"/>
    <property type="molecule type" value="Genomic_DNA"/>
</dbReference>
<evidence type="ECO:0000256" key="1">
    <source>
        <dbReference type="SAM" id="MobiDB-lite"/>
    </source>
</evidence>
<protein>
    <submittedName>
        <fullName evidence="4">Uncharacterized protein</fullName>
    </submittedName>
</protein>
<feature type="region of interest" description="Disordered" evidence="1">
    <location>
        <begin position="30"/>
        <end position="59"/>
    </location>
</feature>
<organism evidence="4 5">
    <name type="scientific">Aquipuribacter hungaricus</name>
    <dbReference type="NCBI Taxonomy" id="545624"/>
    <lineage>
        <taxon>Bacteria</taxon>
        <taxon>Bacillati</taxon>
        <taxon>Actinomycetota</taxon>
        <taxon>Actinomycetes</taxon>
        <taxon>Micrococcales</taxon>
        <taxon>Intrasporangiaceae</taxon>
        <taxon>Aquipuribacter</taxon>
    </lineage>
</organism>
<keyword evidence="2" id="KW-1133">Transmembrane helix</keyword>
<feature type="chain" id="PRO_5046241322" evidence="3">
    <location>
        <begin position="20"/>
        <end position="270"/>
    </location>
</feature>